<dbReference type="PANTHER" id="PTHR22993">
    <property type="entry name" value="FORMAMIDOPYRIMIDINE-DNA GLYCOSYLASE"/>
    <property type="match status" value="1"/>
</dbReference>
<feature type="binding site" evidence="15">
    <location>
        <position position="155"/>
    </location>
    <ligand>
        <name>DNA</name>
        <dbReference type="ChEBI" id="CHEBI:16991"/>
    </ligand>
</feature>
<comment type="catalytic activity">
    <reaction evidence="14 15">
        <text>2'-deoxyribonucleotide-(2'-deoxyribose 5'-phosphate)-2'-deoxyribonucleotide-DNA = a 3'-end 2'-deoxyribonucleotide-(2,3-dehydro-2,3-deoxyribose 5'-phosphate)-DNA + a 5'-end 5'-phospho-2'-deoxyribonucleoside-DNA + H(+)</text>
        <dbReference type="Rhea" id="RHEA:66592"/>
        <dbReference type="Rhea" id="RHEA-COMP:13180"/>
        <dbReference type="Rhea" id="RHEA-COMP:16897"/>
        <dbReference type="Rhea" id="RHEA-COMP:17067"/>
        <dbReference type="ChEBI" id="CHEBI:15378"/>
        <dbReference type="ChEBI" id="CHEBI:136412"/>
        <dbReference type="ChEBI" id="CHEBI:157695"/>
        <dbReference type="ChEBI" id="CHEBI:167181"/>
        <dbReference type="EC" id="4.2.99.18"/>
    </reaction>
</comment>
<dbReference type="GO" id="GO:0006284">
    <property type="term" value="P:base-excision repair"/>
    <property type="evidence" value="ECO:0007669"/>
    <property type="project" value="InterPro"/>
</dbReference>
<evidence type="ECO:0000256" key="14">
    <source>
        <dbReference type="ARBA" id="ARBA00044632"/>
    </source>
</evidence>
<feature type="domain" description="Formamidopyrimidine-DNA glycosylase catalytic" evidence="17">
    <location>
        <begin position="2"/>
        <end position="115"/>
    </location>
</feature>
<evidence type="ECO:0000256" key="1">
    <source>
        <dbReference type="ARBA" id="ARBA00001668"/>
    </source>
</evidence>
<feature type="active site" description="Proton donor" evidence="15">
    <location>
        <position position="3"/>
    </location>
</feature>
<reference evidence="18" key="1">
    <citation type="submission" date="2020-08" db="EMBL/GenBank/DDBJ databases">
        <title>Genome public.</title>
        <authorList>
            <person name="Liu C."/>
            <person name="Sun Q."/>
        </authorList>
    </citation>
    <scope>NUCLEOTIDE SEQUENCE</scope>
    <source>
        <strain evidence="18">NSJ-15</strain>
    </source>
</reference>
<feature type="active site" description="Proton donor; for beta-elimination activity" evidence="15">
    <location>
        <position position="59"/>
    </location>
</feature>
<keyword evidence="19" id="KW-1185">Reference proteome</keyword>
<keyword evidence="7 15" id="KW-0378">Hydrolase</keyword>
<evidence type="ECO:0000313" key="19">
    <source>
        <dbReference type="Proteomes" id="UP000632659"/>
    </source>
</evidence>
<keyword evidence="4 15" id="KW-0479">Metal-binding</keyword>
<dbReference type="CDD" id="cd08966">
    <property type="entry name" value="EcFpg-like_N"/>
    <property type="match status" value="1"/>
</dbReference>
<dbReference type="GO" id="GO:0140078">
    <property type="term" value="F:class I DNA-(apurinic or apyrimidinic site) endonuclease activity"/>
    <property type="evidence" value="ECO:0007669"/>
    <property type="project" value="UniProtKB-EC"/>
</dbReference>
<keyword evidence="13 15" id="KW-0326">Glycosidase</keyword>
<dbReference type="NCBIfam" id="TIGR00577">
    <property type="entry name" value="fpg"/>
    <property type="match status" value="1"/>
</dbReference>
<dbReference type="InterPro" id="IPR015886">
    <property type="entry name" value="H2TH_FPG"/>
</dbReference>
<dbReference type="Pfam" id="PF06831">
    <property type="entry name" value="H2TH"/>
    <property type="match status" value="1"/>
</dbReference>
<organism evidence="18 19">
    <name type="scientific">Massiliimalia timonensis</name>
    <dbReference type="NCBI Taxonomy" id="1987501"/>
    <lineage>
        <taxon>Bacteria</taxon>
        <taxon>Bacillati</taxon>
        <taxon>Bacillota</taxon>
        <taxon>Clostridia</taxon>
        <taxon>Eubacteriales</taxon>
        <taxon>Oscillospiraceae</taxon>
        <taxon>Massiliimalia</taxon>
    </lineage>
</organism>
<proteinExistence type="inferred from homology"/>
<keyword evidence="10 15" id="KW-0234">DNA repair</keyword>
<dbReference type="GO" id="GO:0008270">
    <property type="term" value="F:zinc ion binding"/>
    <property type="evidence" value="ECO:0007669"/>
    <property type="project" value="UniProtKB-UniRule"/>
</dbReference>
<comment type="function">
    <text evidence="15">Involved in base excision repair of DNA damaged by oxidation or by mutagenic agents. Acts as DNA glycosylase that recognizes and removes damaged bases. Has a preference for oxidized purines, such as 7,8-dihydro-8-oxoguanine (8-oxoG). Has AP (apurinic/apyrimidinic) lyase activity and introduces nicks in the DNA strand. Cleaves the DNA backbone by beta-delta elimination to generate a single-strand break at the site of the removed base with both 3'- and 5'-phosphates.</text>
</comment>
<dbReference type="SUPFAM" id="SSF46946">
    <property type="entry name" value="S13-like H2TH domain"/>
    <property type="match status" value="1"/>
</dbReference>
<keyword evidence="12 15" id="KW-0511">Multifunctional enzyme</keyword>
<evidence type="ECO:0000256" key="13">
    <source>
        <dbReference type="ARBA" id="ARBA00023295"/>
    </source>
</evidence>
<accession>A0A8J6P066</accession>
<dbReference type="SUPFAM" id="SSF81624">
    <property type="entry name" value="N-terminal domain of MutM-like DNA repair proteins"/>
    <property type="match status" value="1"/>
</dbReference>
<comment type="caution">
    <text evidence="18">The sequence shown here is derived from an EMBL/GenBank/DDBJ whole genome shotgun (WGS) entry which is preliminary data.</text>
</comment>
<dbReference type="Gene3D" id="1.10.8.50">
    <property type="match status" value="1"/>
</dbReference>
<feature type="active site" description="Schiff-base intermediate with DNA" evidence="15">
    <location>
        <position position="2"/>
    </location>
</feature>
<dbReference type="InterPro" id="IPR015887">
    <property type="entry name" value="DNA_glyclase_Znf_dom_DNA_BS"/>
</dbReference>
<dbReference type="PROSITE" id="PS51066">
    <property type="entry name" value="ZF_FPG_2"/>
    <property type="match status" value="1"/>
</dbReference>
<comment type="similarity">
    <text evidence="2 15">Belongs to the FPG family.</text>
</comment>
<comment type="subunit">
    <text evidence="3 15">Monomer.</text>
</comment>
<dbReference type="GO" id="GO:0003690">
    <property type="term" value="F:double-stranded DNA binding"/>
    <property type="evidence" value="ECO:0007669"/>
    <property type="project" value="UniProtKB-ARBA"/>
</dbReference>
<evidence type="ECO:0000259" key="17">
    <source>
        <dbReference type="PROSITE" id="PS51068"/>
    </source>
</evidence>
<feature type="domain" description="FPG-type" evidence="16">
    <location>
        <begin position="240"/>
        <end position="274"/>
    </location>
</feature>
<evidence type="ECO:0000259" key="16">
    <source>
        <dbReference type="PROSITE" id="PS51066"/>
    </source>
</evidence>
<dbReference type="SMART" id="SM01232">
    <property type="entry name" value="H2TH"/>
    <property type="match status" value="1"/>
</dbReference>
<dbReference type="FunFam" id="1.10.8.50:FF:000003">
    <property type="entry name" value="Formamidopyrimidine-DNA glycosylase"/>
    <property type="match status" value="1"/>
</dbReference>
<dbReference type="InterPro" id="IPR000214">
    <property type="entry name" value="Znf_DNA_glyclase/AP_lyase"/>
</dbReference>
<dbReference type="GO" id="GO:0003684">
    <property type="term" value="F:damaged DNA binding"/>
    <property type="evidence" value="ECO:0007669"/>
    <property type="project" value="InterPro"/>
</dbReference>
<evidence type="ECO:0000256" key="15">
    <source>
        <dbReference type="HAMAP-Rule" id="MF_00103"/>
    </source>
</evidence>
<dbReference type="Proteomes" id="UP000632659">
    <property type="component" value="Unassembled WGS sequence"/>
</dbReference>
<dbReference type="InterPro" id="IPR035937">
    <property type="entry name" value="FPG_N"/>
</dbReference>
<dbReference type="Gene3D" id="3.20.190.10">
    <property type="entry name" value="MutM-like, N-terminal"/>
    <property type="match status" value="1"/>
</dbReference>
<dbReference type="InterPro" id="IPR010663">
    <property type="entry name" value="Znf_FPG/IleRS"/>
</dbReference>
<dbReference type="SMART" id="SM00898">
    <property type="entry name" value="Fapy_DNA_glyco"/>
    <property type="match status" value="1"/>
</dbReference>
<dbReference type="EMBL" id="JACRTL010000002">
    <property type="protein sequence ID" value="MBC8610491.1"/>
    <property type="molecule type" value="Genomic_DNA"/>
</dbReference>
<evidence type="ECO:0000256" key="7">
    <source>
        <dbReference type="ARBA" id="ARBA00022801"/>
    </source>
</evidence>
<dbReference type="SUPFAM" id="SSF57716">
    <property type="entry name" value="Glucocorticoid receptor-like (DNA-binding domain)"/>
    <property type="match status" value="1"/>
</dbReference>
<comment type="cofactor">
    <cofactor evidence="15">
        <name>Zn(2+)</name>
        <dbReference type="ChEBI" id="CHEBI:29105"/>
    </cofactor>
    <text evidence="15">Binds 1 zinc ion per subunit.</text>
</comment>
<name>A0A8J6P066_9FIRM</name>
<evidence type="ECO:0000256" key="9">
    <source>
        <dbReference type="ARBA" id="ARBA00023125"/>
    </source>
</evidence>
<dbReference type="NCBIfam" id="NF002211">
    <property type="entry name" value="PRK01103.1"/>
    <property type="match status" value="1"/>
</dbReference>
<dbReference type="InterPro" id="IPR020629">
    <property type="entry name" value="FPG_Glyclase"/>
</dbReference>
<dbReference type="PANTHER" id="PTHR22993:SF9">
    <property type="entry name" value="FORMAMIDOPYRIMIDINE-DNA GLYCOSYLASE"/>
    <property type="match status" value="1"/>
</dbReference>
<feature type="active site" description="Proton donor; for delta-elimination activity" evidence="15">
    <location>
        <position position="264"/>
    </location>
</feature>
<keyword evidence="11 15" id="KW-0456">Lyase</keyword>
<dbReference type="InterPro" id="IPR010979">
    <property type="entry name" value="Ribosomal_uS13-like_H2TH"/>
</dbReference>
<keyword evidence="6 15" id="KW-0863">Zinc-finger</keyword>
<keyword evidence="8 15" id="KW-0862">Zinc</keyword>
<protein>
    <recommendedName>
        <fullName evidence="15">Formamidopyrimidine-DNA glycosylase</fullName>
        <shortName evidence="15">Fapy-DNA glycosylase</shortName>
        <ecNumber evidence="15">3.2.2.23</ecNumber>
    </recommendedName>
    <alternativeName>
        <fullName evidence="15">DNA-(apurinic or apyrimidinic site) lyase MutM</fullName>
        <shortName evidence="15">AP lyase MutM</shortName>
        <ecNumber evidence="15">4.2.99.18</ecNumber>
    </alternativeName>
</protein>
<evidence type="ECO:0000313" key="18">
    <source>
        <dbReference type="EMBL" id="MBC8610491.1"/>
    </source>
</evidence>
<evidence type="ECO:0000256" key="3">
    <source>
        <dbReference type="ARBA" id="ARBA00011245"/>
    </source>
</evidence>
<dbReference type="InterPro" id="IPR012319">
    <property type="entry name" value="FPG_cat"/>
</dbReference>
<evidence type="ECO:0000256" key="11">
    <source>
        <dbReference type="ARBA" id="ARBA00023239"/>
    </source>
</evidence>
<evidence type="ECO:0000256" key="5">
    <source>
        <dbReference type="ARBA" id="ARBA00022763"/>
    </source>
</evidence>
<feature type="binding site" evidence="15">
    <location>
        <position position="93"/>
    </location>
    <ligand>
        <name>DNA</name>
        <dbReference type="ChEBI" id="CHEBI:16991"/>
    </ligand>
</feature>
<dbReference type="EC" id="3.2.2.23" evidence="15"/>
<evidence type="ECO:0000256" key="4">
    <source>
        <dbReference type="ARBA" id="ARBA00022723"/>
    </source>
</evidence>
<comment type="catalytic activity">
    <reaction evidence="1 15">
        <text>Hydrolysis of DNA containing ring-opened 7-methylguanine residues, releasing 2,6-diamino-4-hydroxy-5-(N-methyl)formamidopyrimidine.</text>
        <dbReference type="EC" id="3.2.2.23"/>
    </reaction>
</comment>
<evidence type="ECO:0000256" key="12">
    <source>
        <dbReference type="ARBA" id="ARBA00023268"/>
    </source>
</evidence>
<dbReference type="PROSITE" id="PS51068">
    <property type="entry name" value="FPG_CAT"/>
    <property type="match status" value="1"/>
</dbReference>
<dbReference type="GO" id="GO:0034039">
    <property type="term" value="F:8-oxo-7,8-dihydroguanine DNA N-glycosylase activity"/>
    <property type="evidence" value="ECO:0007669"/>
    <property type="project" value="TreeGrafter"/>
</dbReference>
<dbReference type="RefSeq" id="WP_187536335.1">
    <property type="nucleotide sequence ID" value="NZ_JACRTL010000002.1"/>
</dbReference>
<keyword evidence="5 15" id="KW-0227">DNA damage</keyword>
<feature type="binding site" evidence="15">
    <location>
        <position position="112"/>
    </location>
    <ligand>
        <name>DNA</name>
        <dbReference type="ChEBI" id="CHEBI:16991"/>
    </ligand>
</feature>
<evidence type="ECO:0000256" key="10">
    <source>
        <dbReference type="ARBA" id="ARBA00023204"/>
    </source>
</evidence>
<sequence length="276" mass="31240">MPELPEIETVKSIIEPQIRGTTIKNTVVSQAKVIAYPTSSEFCERITGKKIISMSRKGKFLMIHLENGDRIILHLRMTGCLLVTPPDFPMQKHTHVIMQLSCGMELRFSDTRRFGRFWLLKSDEKDGYSGIDKLGIEPLSADFNAEYLRGRFGKRKKAIKECLLDQSAIAGIGNIYSDEILFRAKINPSTAANSLTEKDWKRLAIEIPICLRYFIKKNKITQKDYLAAKGQDYRNTPFLQIYGHAGEPCPCCGETLVRTVIGGRSSVYCPNCQKKP</sequence>
<evidence type="ECO:0000256" key="6">
    <source>
        <dbReference type="ARBA" id="ARBA00022771"/>
    </source>
</evidence>
<dbReference type="Pfam" id="PF01149">
    <property type="entry name" value="Fapy_DNA_glyco"/>
    <property type="match status" value="1"/>
</dbReference>
<keyword evidence="9 15" id="KW-0238">DNA-binding</keyword>
<dbReference type="PROSITE" id="PS01242">
    <property type="entry name" value="ZF_FPG_1"/>
    <property type="match status" value="1"/>
</dbReference>
<dbReference type="AlphaFoldDB" id="A0A8J6P066"/>
<dbReference type="Pfam" id="PF06827">
    <property type="entry name" value="zf-FPG_IleRS"/>
    <property type="match status" value="1"/>
</dbReference>
<gene>
    <name evidence="15 18" type="primary">mutM</name>
    <name evidence="15" type="synonym">fpg</name>
    <name evidence="18" type="ORF">H8702_05060</name>
</gene>
<evidence type="ECO:0000256" key="8">
    <source>
        <dbReference type="ARBA" id="ARBA00022833"/>
    </source>
</evidence>
<dbReference type="EC" id="4.2.99.18" evidence="15"/>
<evidence type="ECO:0000256" key="2">
    <source>
        <dbReference type="ARBA" id="ARBA00009409"/>
    </source>
</evidence>
<dbReference type="HAMAP" id="MF_00103">
    <property type="entry name" value="Fapy_DNA_glycosyl"/>
    <property type="match status" value="1"/>
</dbReference>